<dbReference type="InterPro" id="IPR018490">
    <property type="entry name" value="cNMP-bd_dom_sf"/>
</dbReference>
<feature type="domain" description="HTH crp-type" evidence="4">
    <location>
        <begin position="135"/>
        <end position="209"/>
    </location>
</feature>
<dbReference type="SMART" id="SM00419">
    <property type="entry name" value="HTH_CRP"/>
    <property type="match status" value="1"/>
</dbReference>
<dbReference type="SUPFAM" id="SSF51206">
    <property type="entry name" value="cAMP-binding domain-like"/>
    <property type="match status" value="1"/>
</dbReference>
<evidence type="ECO:0000256" key="3">
    <source>
        <dbReference type="ARBA" id="ARBA00023163"/>
    </source>
</evidence>
<dbReference type="AlphaFoldDB" id="A0A3D9YYP8"/>
<dbReference type="Gene3D" id="1.10.10.10">
    <property type="entry name" value="Winged helix-like DNA-binding domain superfamily/Winged helix DNA-binding domain"/>
    <property type="match status" value="1"/>
</dbReference>
<dbReference type="InterPro" id="IPR000595">
    <property type="entry name" value="cNMP-bd_dom"/>
</dbReference>
<reference evidence="5 6" key="1">
    <citation type="submission" date="2018-08" db="EMBL/GenBank/DDBJ databases">
        <title>Genomic Encyclopedia of Type Strains, Phase IV (KMG-IV): sequencing the most valuable type-strain genomes for metagenomic binning, comparative biology and taxonomic classification.</title>
        <authorList>
            <person name="Goeker M."/>
        </authorList>
    </citation>
    <scope>NUCLEOTIDE SEQUENCE [LARGE SCALE GENOMIC DNA]</scope>
    <source>
        <strain evidence="5 6">BW863</strain>
    </source>
</reference>
<dbReference type="Pfam" id="PF13545">
    <property type="entry name" value="HTH_Crp_2"/>
    <property type="match status" value="1"/>
</dbReference>
<dbReference type="InterPro" id="IPR036388">
    <property type="entry name" value="WH-like_DNA-bd_sf"/>
</dbReference>
<dbReference type="SUPFAM" id="SSF46785">
    <property type="entry name" value="Winged helix' DNA-binding domain"/>
    <property type="match status" value="1"/>
</dbReference>
<dbReference type="Proteomes" id="UP000256900">
    <property type="component" value="Unassembled WGS sequence"/>
</dbReference>
<evidence type="ECO:0000256" key="2">
    <source>
        <dbReference type="ARBA" id="ARBA00023125"/>
    </source>
</evidence>
<dbReference type="PROSITE" id="PS51063">
    <property type="entry name" value="HTH_CRP_2"/>
    <property type="match status" value="1"/>
</dbReference>
<gene>
    <name evidence="5" type="ORF">DES32_1407</name>
</gene>
<keyword evidence="3" id="KW-0804">Transcription</keyword>
<evidence type="ECO:0000259" key="4">
    <source>
        <dbReference type="PROSITE" id="PS51063"/>
    </source>
</evidence>
<proteinExistence type="predicted"/>
<dbReference type="InterPro" id="IPR014710">
    <property type="entry name" value="RmlC-like_jellyroll"/>
</dbReference>
<dbReference type="InterPro" id="IPR036390">
    <property type="entry name" value="WH_DNA-bd_sf"/>
</dbReference>
<keyword evidence="6" id="KW-1185">Reference proteome</keyword>
<organism evidence="5 6">
    <name type="scientific">Methylovirgula ligni</name>
    <dbReference type="NCBI Taxonomy" id="569860"/>
    <lineage>
        <taxon>Bacteria</taxon>
        <taxon>Pseudomonadati</taxon>
        <taxon>Pseudomonadota</taxon>
        <taxon>Alphaproteobacteria</taxon>
        <taxon>Hyphomicrobiales</taxon>
        <taxon>Beijerinckiaceae</taxon>
        <taxon>Methylovirgula</taxon>
    </lineage>
</organism>
<comment type="caution">
    <text evidence="5">The sequence shown here is derived from an EMBL/GenBank/DDBJ whole genome shotgun (WGS) entry which is preliminary data.</text>
</comment>
<keyword evidence="2" id="KW-0238">DNA-binding</keyword>
<protein>
    <submittedName>
        <fullName evidence="5">CRP-like cAMP-binding protein</fullName>
    </submittedName>
</protein>
<dbReference type="CDD" id="cd00038">
    <property type="entry name" value="CAP_ED"/>
    <property type="match status" value="1"/>
</dbReference>
<sequence length="221" mass="24639">MAEICGALGKQTPIARDGVGMYLCRKGRSIYHKDNVGGQVHILREGWAFRFTVLPNGRRQIMEFLLPGDPVLLPLLFLPRLPYTVHALTEAMLCTFALKDFGRQEVSSEATRRIEVTCTAGLVRSEARLAEINQRNSQERTAWLLLSLYKELKERGFAEGNVVHFPLSLAHVADALGITVTHASRTLGALRREGLISLSRERLTVHREQDLANVALLPEAS</sequence>
<dbReference type="Gene3D" id="2.60.120.10">
    <property type="entry name" value="Jelly Rolls"/>
    <property type="match status" value="1"/>
</dbReference>
<dbReference type="Pfam" id="PF00027">
    <property type="entry name" value="cNMP_binding"/>
    <property type="match status" value="1"/>
</dbReference>
<dbReference type="GO" id="GO:0006355">
    <property type="term" value="P:regulation of DNA-templated transcription"/>
    <property type="evidence" value="ECO:0007669"/>
    <property type="project" value="InterPro"/>
</dbReference>
<evidence type="ECO:0000313" key="5">
    <source>
        <dbReference type="EMBL" id="REF87777.1"/>
    </source>
</evidence>
<name>A0A3D9YYP8_9HYPH</name>
<evidence type="ECO:0000256" key="1">
    <source>
        <dbReference type="ARBA" id="ARBA00023015"/>
    </source>
</evidence>
<dbReference type="EMBL" id="QUMO01000002">
    <property type="protein sequence ID" value="REF87777.1"/>
    <property type="molecule type" value="Genomic_DNA"/>
</dbReference>
<dbReference type="GO" id="GO:0003677">
    <property type="term" value="F:DNA binding"/>
    <property type="evidence" value="ECO:0007669"/>
    <property type="project" value="UniProtKB-KW"/>
</dbReference>
<accession>A0A3D9YYP8</accession>
<dbReference type="RefSeq" id="WP_165203885.1">
    <property type="nucleotide sequence ID" value="NZ_CP025086.1"/>
</dbReference>
<keyword evidence="1" id="KW-0805">Transcription regulation</keyword>
<evidence type="ECO:0000313" key="6">
    <source>
        <dbReference type="Proteomes" id="UP000256900"/>
    </source>
</evidence>
<dbReference type="InterPro" id="IPR012318">
    <property type="entry name" value="HTH_CRP"/>
</dbReference>